<gene>
    <name evidence="18" type="primary">LOC411396</name>
</gene>
<dbReference type="InterPro" id="IPR024079">
    <property type="entry name" value="MetalloPept_cat_dom_sf"/>
</dbReference>
<evidence type="ECO:0000256" key="3">
    <source>
        <dbReference type="ARBA" id="ARBA00007357"/>
    </source>
</evidence>
<dbReference type="Pfam" id="PF05649">
    <property type="entry name" value="Peptidase_M13_N"/>
    <property type="match status" value="1"/>
</dbReference>
<evidence type="ECO:0000256" key="13">
    <source>
        <dbReference type="SAM" id="Phobius"/>
    </source>
</evidence>
<comment type="similarity">
    <text evidence="3">Belongs to the peptidase M13 family.</text>
</comment>
<evidence type="ECO:0000256" key="6">
    <source>
        <dbReference type="ARBA" id="ARBA00022801"/>
    </source>
</evidence>
<evidence type="ECO:0000256" key="5">
    <source>
        <dbReference type="ARBA" id="ARBA00022723"/>
    </source>
</evidence>
<keyword evidence="11" id="KW-0325">Glycoprotein</keyword>
<keyword evidence="17" id="KW-1185">Reference proteome</keyword>
<evidence type="ECO:0000256" key="10">
    <source>
        <dbReference type="ARBA" id="ARBA00023157"/>
    </source>
</evidence>
<dbReference type="PROSITE" id="PS51885">
    <property type="entry name" value="NEPRILYSIN"/>
    <property type="match status" value="1"/>
</dbReference>
<evidence type="ECO:0000259" key="14">
    <source>
        <dbReference type="Pfam" id="PF01431"/>
    </source>
</evidence>
<dbReference type="OrthoDB" id="6475849at2759"/>
<dbReference type="AlphaFoldDB" id="A0A7M7IJE8"/>
<keyword evidence="7" id="KW-0862">Zinc</keyword>
<accession>A0A7M7IJE8</accession>
<dbReference type="Gene3D" id="3.40.390.10">
    <property type="entry name" value="Collagenase (Catalytic Domain)"/>
    <property type="match status" value="1"/>
</dbReference>
<evidence type="ECO:0000256" key="9">
    <source>
        <dbReference type="ARBA" id="ARBA00023049"/>
    </source>
</evidence>
<dbReference type="PANTHER" id="PTHR11733:SF238">
    <property type="entry name" value="FI07649P-RELATED"/>
    <property type="match status" value="1"/>
</dbReference>
<dbReference type="InterPro" id="IPR008753">
    <property type="entry name" value="Peptidase_M13_N"/>
</dbReference>
<reference evidence="18" key="2">
    <citation type="submission" date="2025-04" db="UniProtKB">
        <authorList>
            <consortium name="RefSeq"/>
        </authorList>
    </citation>
    <scope>IDENTIFICATION</scope>
    <source>
        <strain evidence="18">DH4</strain>
        <tissue evidence="18">Whole body</tissue>
    </source>
</reference>
<keyword evidence="4" id="KW-0645">Protease</keyword>
<sequence>MRSANSLDQYNDDDFFSGGPCPSCRLAINKETGRLKWCMGGNDTWRFRVKLMLLIPAVLLPITIIFIALSRSQVIGKTPYHRTHLVHATKRQDERTEETFPSTSRSEIERVEEEEEDRMLIPEMKTYYAPMESLLSPRQLQRRKRDLDGDQAIEVDYNTEKSDDQNSDENLNNFLDDYYSEMDADEIKGKSDIQTNDYREYGEYTHDFHKNEELRSKFFKYDNIEERSQDESDEGEQGGRRQISIDDSDSSLPIDDYQQEDDTHTDFHAFWKGEGNEWAIREAQAKIMLKYMDKSTDPCEDFYQFACGNWARHNPIPKDKAAYDTFEMIRESLDSVLKELLEEPILKEVMLNTDDAIVKAKHLFQSCMNYEILEQRMERPLIQLLDELGGWPILRPNWDPEKFDWLLLVAQLRLYNNDILISEWVAPDIKNSDQYVIQFDQTSLGLPTRDYFLQPSNMIYLKAYKNYLIKISTLLGASLQNATMDADELIEFETKLAKITSSPDERRNLSELYQRMSIGELRTLIPQINWHRYLTIVLARPTNISEPVVVYAMQYIQDLVNLLSKTSPRTIANYLLWRFVRHRVNNLDDRFQEAKQKFYYILFGREQAPPRWKNCVAQVNSNMGMAVGSMFVKKYFDEKSKNDTLSMTREIQQSFKELLNQTSWIDDETKELATEKVNAMLLRIGYPDFILQPELLNERYKDIVIRPDKYFENTLNILQHLTRVEQDRLGSPVNKTLWNTAPAVVNAYYSRSKNRIMFPAGILQPPFYHRYFPRCLNYGGIGVVIGHEITHGFDDKGRLFDKDGNLHRWWKDEAIYGFHQRAQCLIDQYSHYIVPEVGMKIDGMNTQGENIADNGGIKQAFRAYEKWLRLNEDADETLPGLNATGKQLFFLNFAQVWCGSMRPEATRNKLKTAVHSPGKFRVIGTLSNSKDFAEVFHCPLGTPMNPIKKCSVW</sequence>
<dbReference type="InterPro" id="IPR042089">
    <property type="entry name" value="Peptidase_M13_dom_2"/>
</dbReference>
<dbReference type="GO" id="GO:0004222">
    <property type="term" value="F:metalloendopeptidase activity"/>
    <property type="evidence" value="ECO:0007669"/>
    <property type="project" value="InterPro"/>
</dbReference>
<dbReference type="FunFam" id="3.40.390.10:FF:000076">
    <property type="entry name" value="membrane metallo-endopeptidase-like 1"/>
    <property type="match status" value="1"/>
</dbReference>
<proteinExistence type="inferred from homology"/>
<organism evidence="16">
    <name type="scientific">Apis mellifera</name>
    <name type="common">Honeybee</name>
    <dbReference type="NCBI Taxonomy" id="7460"/>
    <lineage>
        <taxon>Eukaryota</taxon>
        <taxon>Metazoa</taxon>
        <taxon>Ecdysozoa</taxon>
        <taxon>Arthropoda</taxon>
        <taxon>Hexapoda</taxon>
        <taxon>Insecta</taxon>
        <taxon>Pterygota</taxon>
        <taxon>Neoptera</taxon>
        <taxon>Endopterygota</taxon>
        <taxon>Hymenoptera</taxon>
        <taxon>Apocrita</taxon>
        <taxon>Aculeata</taxon>
        <taxon>Apoidea</taxon>
        <taxon>Anthophila</taxon>
        <taxon>Apidae</taxon>
        <taxon>Apis</taxon>
    </lineage>
</organism>
<evidence type="ECO:0000256" key="1">
    <source>
        <dbReference type="ARBA" id="ARBA00001947"/>
    </source>
</evidence>
<reference evidence="16" key="1">
    <citation type="submission" date="2021-01" db="UniProtKB">
        <authorList>
            <consortium name="EnsemblMetazoa"/>
        </authorList>
    </citation>
    <scope>IDENTIFICATION</scope>
    <source>
        <strain evidence="16">DH4</strain>
    </source>
</reference>
<dbReference type="Gene3D" id="1.10.1380.10">
    <property type="entry name" value="Neutral endopeptidase , domain2"/>
    <property type="match status" value="1"/>
</dbReference>
<dbReference type="GO" id="GO:0005886">
    <property type="term" value="C:plasma membrane"/>
    <property type="evidence" value="ECO:0007669"/>
    <property type="project" value="UniProtKB-SubCell"/>
</dbReference>
<accession>A0A8B7KPH7</accession>
<dbReference type="SUPFAM" id="SSF55486">
    <property type="entry name" value="Metalloproteases ('zincins'), catalytic domain"/>
    <property type="match status" value="1"/>
</dbReference>
<keyword evidence="13" id="KW-0472">Membrane</keyword>
<name>A0A7M7IJE8_APIME</name>
<dbReference type="CDD" id="cd08662">
    <property type="entry name" value="M13"/>
    <property type="match status" value="1"/>
</dbReference>
<evidence type="ECO:0000313" key="18">
    <source>
        <dbReference type="RefSeq" id="XP_016771371.1"/>
    </source>
</evidence>
<evidence type="ECO:0000256" key="4">
    <source>
        <dbReference type="ARBA" id="ARBA00022670"/>
    </source>
</evidence>
<dbReference type="GO" id="GO:0016485">
    <property type="term" value="P:protein processing"/>
    <property type="evidence" value="ECO:0007669"/>
    <property type="project" value="TreeGrafter"/>
</dbReference>
<evidence type="ECO:0000256" key="8">
    <source>
        <dbReference type="ARBA" id="ARBA00022968"/>
    </source>
</evidence>
<feature type="region of interest" description="Disordered" evidence="12">
    <location>
        <begin position="224"/>
        <end position="258"/>
    </location>
</feature>
<evidence type="ECO:0000256" key="11">
    <source>
        <dbReference type="ARBA" id="ARBA00023180"/>
    </source>
</evidence>
<evidence type="ECO:0000259" key="15">
    <source>
        <dbReference type="Pfam" id="PF05649"/>
    </source>
</evidence>
<evidence type="ECO:0000256" key="7">
    <source>
        <dbReference type="ARBA" id="ARBA00022833"/>
    </source>
</evidence>
<keyword evidence="6" id="KW-0378">Hydrolase</keyword>
<comment type="subcellular location">
    <subcellularLocation>
        <location evidence="2">Cell membrane</location>
        <topology evidence="2">Single-pass type II membrane protein</topology>
    </subcellularLocation>
</comment>
<evidence type="ECO:0000256" key="12">
    <source>
        <dbReference type="SAM" id="MobiDB-lite"/>
    </source>
</evidence>
<feature type="domain" description="Peptidase M13 N-terminal" evidence="15">
    <location>
        <begin position="298"/>
        <end position="687"/>
    </location>
</feature>
<feature type="region of interest" description="Disordered" evidence="12">
    <location>
        <begin position="90"/>
        <end position="116"/>
    </location>
</feature>
<dbReference type="PRINTS" id="PR00786">
    <property type="entry name" value="NEPRILYSIN"/>
</dbReference>
<keyword evidence="13" id="KW-1133">Transmembrane helix</keyword>
<dbReference type="Pfam" id="PF01431">
    <property type="entry name" value="Peptidase_M13"/>
    <property type="match status" value="1"/>
</dbReference>
<dbReference type="InterPro" id="IPR018497">
    <property type="entry name" value="Peptidase_M13_C"/>
</dbReference>
<evidence type="ECO:0000313" key="16">
    <source>
        <dbReference type="EnsemblMetazoa" id="XP_016771371"/>
    </source>
</evidence>
<feature type="transmembrane region" description="Helical" evidence="13">
    <location>
        <begin position="51"/>
        <end position="69"/>
    </location>
</feature>
<protein>
    <submittedName>
        <fullName evidence="18">Neprilysin-4 isoform X2</fullName>
    </submittedName>
</protein>
<keyword evidence="5" id="KW-0479">Metal-binding</keyword>
<dbReference type="RefSeq" id="XP_016771371.1">
    <property type="nucleotide sequence ID" value="XM_016915882.2"/>
</dbReference>
<keyword evidence="10" id="KW-1015">Disulfide bond</keyword>
<keyword evidence="9" id="KW-0482">Metalloprotease</keyword>
<dbReference type="InterPro" id="IPR000718">
    <property type="entry name" value="Peptidase_M13"/>
</dbReference>
<comment type="cofactor">
    <cofactor evidence="1">
        <name>Zn(2+)</name>
        <dbReference type="ChEBI" id="CHEBI:29105"/>
    </cofactor>
</comment>
<evidence type="ECO:0000256" key="2">
    <source>
        <dbReference type="ARBA" id="ARBA00004401"/>
    </source>
</evidence>
<dbReference type="Proteomes" id="UP000005203">
    <property type="component" value="Linkage group LG13"/>
</dbReference>
<keyword evidence="13" id="KW-0812">Transmembrane</keyword>
<dbReference type="EnsemblMetazoa" id="XM_016915882">
    <property type="protein sequence ID" value="XP_016771371"/>
    <property type="gene ID" value="LOC411396"/>
</dbReference>
<evidence type="ECO:0000313" key="17">
    <source>
        <dbReference type="Proteomes" id="UP000005203"/>
    </source>
</evidence>
<dbReference type="GeneID" id="411396"/>
<dbReference type="PANTHER" id="PTHR11733">
    <property type="entry name" value="ZINC METALLOPROTEASE FAMILY M13 NEPRILYSIN-RELATED"/>
    <property type="match status" value="1"/>
</dbReference>
<keyword evidence="8" id="KW-0735">Signal-anchor</keyword>
<dbReference type="GO" id="GO:0046872">
    <property type="term" value="F:metal ion binding"/>
    <property type="evidence" value="ECO:0007669"/>
    <property type="project" value="UniProtKB-KW"/>
</dbReference>
<feature type="domain" description="Peptidase M13 C-terminal" evidence="14">
    <location>
        <begin position="746"/>
        <end position="952"/>
    </location>
</feature>